<dbReference type="GO" id="GO:0008270">
    <property type="term" value="F:zinc ion binding"/>
    <property type="evidence" value="ECO:0007669"/>
    <property type="project" value="InterPro"/>
</dbReference>
<dbReference type="GO" id="GO:0005634">
    <property type="term" value="C:nucleus"/>
    <property type="evidence" value="ECO:0007669"/>
    <property type="project" value="TreeGrafter"/>
</dbReference>
<dbReference type="PANTHER" id="PTHR11079">
    <property type="entry name" value="CYTOSINE DEAMINASE FAMILY MEMBER"/>
    <property type="match status" value="1"/>
</dbReference>
<gene>
    <name evidence="5" type="ORF">BB558_004225</name>
</gene>
<keyword evidence="3" id="KW-0862">Zinc</keyword>
<dbReference type="InterPro" id="IPR016193">
    <property type="entry name" value="Cytidine_deaminase-like"/>
</dbReference>
<evidence type="ECO:0000256" key="3">
    <source>
        <dbReference type="ARBA" id="ARBA00022833"/>
    </source>
</evidence>
<dbReference type="Proteomes" id="UP000245591">
    <property type="component" value="Unassembled WGS sequence"/>
</dbReference>
<dbReference type="Gene3D" id="3.40.140.10">
    <property type="entry name" value="Cytidine Deaminase, domain 2"/>
    <property type="match status" value="1"/>
</dbReference>
<dbReference type="CDD" id="cd01285">
    <property type="entry name" value="nucleoside_deaminase"/>
    <property type="match status" value="1"/>
</dbReference>
<dbReference type="EMBL" id="MBFU01000391">
    <property type="protein sequence ID" value="PVZ99745.1"/>
    <property type="molecule type" value="Genomic_DNA"/>
</dbReference>
<reference evidence="5 6" key="1">
    <citation type="journal article" date="2018" name="MBio">
        <title>Comparative Genomics Reveals the Core Gene Toolbox for the Fungus-Insect Symbiosis.</title>
        <authorList>
            <person name="Wang Y."/>
            <person name="Stata M."/>
            <person name="Wang W."/>
            <person name="Stajich J.E."/>
            <person name="White M.M."/>
            <person name="Moncalvo J.M."/>
        </authorList>
    </citation>
    <scope>NUCLEOTIDE SEQUENCE [LARGE SCALE GENOMIC DNA]</scope>
    <source>
        <strain evidence="5 6">AUS-126-30</strain>
    </source>
</reference>
<dbReference type="GO" id="GO:0052717">
    <property type="term" value="F:tRNA-specific adenosine-34 deaminase activity"/>
    <property type="evidence" value="ECO:0007669"/>
    <property type="project" value="TreeGrafter"/>
</dbReference>
<dbReference type="GO" id="GO:0005737">
    <property type="term" value="C:cytoplasm"/>
    <property type="evidence" value="ECO:0007669"/>
    <property type="project" value="TreeGrafter"/>
</dbReference>
<dbReference type="PROSITE" id="PS51747">
    <property type="entry name" value="CYT_DCMP_DEAMINASES_2"/>
    <property type="match status" value="1"/>
</dbReference>
<comment type="caution">
    <text evidence="5">The sequence shown here is derived from an EMBL/GenBank/DDBJ whole genome shotgun (WGS) entry which is preliminary data.</text>
</comment>
<dbReference type="PROSITE" id="PS00903">
    <property type="entry name" value="CYT_DCMP_DEAMINASES_1"/>
    <property type="match status" value="1"/>
</dbReference>
<dbReference type="GO" id="GO:0002100">
    <property type="term" value="P:tRNA wobble adenosine to inosine editing"/>
    <property type="evidence" value="ECO:0007669"/>
    <property type="project" value="TreeGrafter"/>
</dbReference>
<sequence length="192" mass="21507">MSNVPNDENYHSRFMTEAFKYADEAYNIGEVPIGCVFVHNGKVVAGGRNATNETKNGTQHAELIAINKLLSPQNSTHFTPQMFKETTLYVTVEPCIMCSYALRQLEIYKVYYGCGNDRFGGCGSTLSIHSDHIGNLPPYTSIGGLMRNEAILILRKFYIRENTNAPIPKKKAKRVLKLDGLSDKETFSFVDI</sequence>
<dbReference type="InterPro" id="IPR002125">
    <property type="entry name" value="CMP_dCMP_dom"/>
</dbReference>
<name>A0A2U1J3T5_SMIAN</name>
<dbReference type="SUPFAM" id="SSF53927">
    <property type="entry name" value="Cytidine deaminase-like"/>
    <property type="match status" value="1"/>
</dbReference>
<evidence type="ECO:0000256" key="2">
    <source>
        <dbReference type="ARBA" id="ARBA00022801"/>
    </source>
</evidence>
<keyword evidence="2" id="KW-0378">Hydrolase</keyword>
<dbReference type="PANTHER" id="PTHR11079:SF149">
    <property type="entry name" value="TRNA-SPECIFIC ADENOSINE DEAMINASE 2"/>
    <property type="match status" value="1"/>
</dbReference>
<dbReference type="InterPro" id="IPR016192">
    <property type="entry name" value="APOBEC/CMP_deaminase_Zn-bd"/>
</dbReference>
<dbReference type="Pfam" id="PF00383">
    <property type="entry name" value="dCMP_cyt_deam_1"/>
    <property type="match status" value="1"/>
</dbReference>
<proteinExistence type="predicted"/>
<protein>
    <recommendedName>
        <fullName evidence="4">CMP/dCMP-type deaminase domain-containing protein</fullName>
    </recommendedName>
</protein>
<feature type="domain" description="CMP/dCMP-type deaminase" evidence="4">
    <location>
        <begin position="9"/>
        <end position="124"/>
    </location>
</feature>
<evidence type="ECO:0000313" key="5">
    <source>
        <dbReference type="EMBL" id="PVZ99745.1"/>
    </source>
</evidence>
<evidence type="ECO:0000256" key="1">
    <source>
        <dbReference type="ARBA" id="ARBA00022723"/>
    </source>
</evidence>
<evidence type="ECO:0000259" key="4">
    <source>
        <dbReference type="PROSITE" id="PS51747"/>
    </source>
</evidence>
<accession>A0A2U1J3T5</accession>
<organism evidence="5 6">
    <name type="scientific">Smittium angustum</name>
    <dbReference type="NCBI Taxonomy" id="133377"/>
    <lineage>
        <taxon>Eukaryota</taxon>
        <taxon>Fungi</taxon>
        <taxon>Fungi incertae sedis</taxon>
        <taxon>Zoopagomycota</taxon>
        <taxon>Kickxellomycotina</taxon>
        <taxon>Harpellomycetes</taxon>
        <taxon>Harpellales</taxon>
        <taxon>Legeriomycetaceae</taxon>
        <taxon>Smittium</taxon>
    </lineage>
</organism>
<keyword evidence="6" id="KW-1185">Reference proteome</keyword>
<dbReference type="AlphaFoldDB" id="A0A2U1J3T5"/>
<evidence type="ECO:0000313" key="6">
    <source>
        <dbReference type="Proteomes" id="UP000245591"/>
    </source>
</evidence>
<keyword evidence="1" id="KW-0479">Metal-binding</keyword>